<keyword evidence="4" id="KW-1185">Reference proteome</keyword>
<name>A0A8C4JTN9_DRONO</name>
<organism evidence="3 4">
    <name type="scientific">Dromaius novaehollandiae</name>
    <name type="common">Emu</name>
    <dbReference type="NCBI Taxonomy" id="8790"/>
    <lineage>
        <taxon>Eukaryota</taxon>
        <taxon>Metazoa</taxon>
        <taxon>Chordata</taxon>
        <taxon>Craniata</taxon>
        <taxon>Vertebrata</taxon>
        <taxon>Euteleostomi</taxon>
        <taxon>Archelosauria</taxon>
        <taxon>Archosauria</taxon>
        <taxon>Dinosauria</taxon>
        <taxon>Saurischia</taxon>
        <taxon>Theropoda</taxon>
        <taxon>Coelurosauria</taxon>
        <taxon>Aves</taxon>
        <taxon>Palaeognathae</taxon>
        <taxon>Casuariiformes</taxon>
        <taxon>Dromaiidae</taxon>
        <taxon>Dromaius</taxon>
    </lineage>
</organism>
<feature type="coiled-coil region" evidence="1">
    <location>
        <begin position="12"/>
        <end position="60"/>
    </location>
</feature>
<dbReference type="InterPro" id="IPR038915">
    <property type="entry name" value="PRR29-like"/>
</dbReference>
<dbReference type="GeneID" id="112987487"/>
<dbReference type="RefSeq" id="XP_025963203.1">
    <property type="nucleotide sequence ID" value="XM_026107418.2"/>
</dbReference>
<evidence type="ECO:0000313" key="4">
    <source>
        <dbReference type="Proteomes" id="UP000694423"/>
    </source>
</evidence>
<evidence type="ECO:0000313" key="3">
    <source>
        <dbReference type="Ensembl" id="ENSDNVP00000014134.1"/>
    </source>
</evidence>
<dbReference type="OrthoDB" id="8962708at2759"/>
<sequence length="272" mass="30626">MTDPAMVDHMTRLKLKLLEKRLENEHENLERMDSPPPTARNRHEDMLQNALRRRKDLLQQLREHHLLEELSQPPVPAGGYCKNYRADPQPLIYQLPFPAPRVEPPRIIQQTMPPQPATIIQQLPQQPPLITQIPPAQPFAAPHSGSIKEDMVEMMLMQNAQMHQIIMQNMMLKALPPMAFAQPAGPSSLLLQPAQQDSQLAAPVLVKAERPRPSTVHHHHHYSPPGVLPPVSYSVWPPAVQSGLVGQNGGFPPMVHHLPGSTLPVVHTWPEY</sequence>
<reference evidence="3" key="2">
    <citation type="submission" date="2025-09" db="UniProtKB">
        <authorList>
            <consortium name="Ensembl"/>
        </authorList>
    </citation>
    <scope>IDENTIFICATION</scope>
</reference>
<evidence type="ECO:0000259" key="2">
    <source>
        <dbReference type="Pfam" id="PF15248"/>
    </source>
</evidence>
<accession>A0A8C4JTN9</accession>
<keyword evidence="1" id="KW-0175">Coiled coil</keyword>
<reference evidence="3" key="1">
    <citation type="submission" date="2025-08" db="UniProtKB">
        <authorList>
            <consortium name="Ensembl"/>
        </authorList>
    </citation>
    <scope>IDENTIFICATION</scope>
</reference>
<dbReference type="Proteomes" id="UP000694423">
    <property type="component" value="Unplaced"/>
</dbReference>
<protein>
    <recommendedName>
        <fullName evidence="2">DUF4587 domain-containing protein</fullName>
    </recommendedName>
</protein>
<dbReference type="PANTHER" id="PTHR28604">
    <property type="match status" value="1"/>
</dbReference>
<dbReference type="Ensembl" id="ENSDNVT00000016958.1">
    <property type="protein sequence ID" value="ENSDNVP00000014134.1"/>
    <property type="gene ID" value="ENSDNVG00000009929.1"/>
</dbReference>
<dbReference type="InterPro" id="IPR027904">
    <property type="entry name" value="DUF4587"/>
</dbReference>
<dbReference type="PANTHER" id="PTHR28604:SF2">
    <property type="entry name" value="RIKEN CDNA 2610028H24 GENE"/>
    <property type="match status" value="1"/>
</dbReference>
<dbReference type="Pfam" id="PF15248">
    <property type="entry name" value="DUF4587"/>
    <property type="match status" value="1"/>
</dbReference>
<evidence type="ECO:0000256" key="1">
    <source>
        <dbReference type="SAM" id="Coils"/>
    </source>
</evidence>
<feature type="domain" description="DUF4587" evidence="2">
    <location>
        <begin position="144"/>
        <end position="222"/>
    </location>
</feature>
<proteinExistence type="predicted"/>
<gene>
    <name evidence="3" type="primary">C7H21orf58</name>
</gene>
<dbReference type="AlphaFoldDB" id="A0A8C4JTN9"/>